<keyword evidence="8" id="KW-1185">Reference proteome</keyword>
<dbReference type="InterPro" id="IPR053192">
    <property type="entry name" value="Vacuole_Formation_Reg"/>
</dbReference>
<keyword evidence="4" id="KW-0862">Zinc</keyword>
<feature type="domain" description="Zinc finger PHD-type" evidence="6">
    <location>
        <begin position="881"/>
        <end position="941"/>
    </location>
</feature>
<dbReference type="Pfam" id="PF03107">
    <property type="entry name" value="C1_2"/>
    <property type="match status" value="6"/>
</dbReference>
<keyword evidence="3" id="KW-0863">Zinc-finger</keyword>
<evidence type="ECO:0000256" key="4">
    <source>
        <dbReference type="ARBA" id="ARBA00022833"/>
    </source>
</evidence>
<protein>
    <recommendedName>
        <fullName evidence="6">Zinc finger PHD-type domain-containing protein</fullName>
    </recommendedName>
</protein>
<evidence type="ECO:0000313" key="8">
    <source>
        <dbReference type="Proteomes" id="UP000824890"/>
    </source>
</evidence>
<keyword evidence="1" id="KW-0479">Metal-binding</keyword>
<dbReference type="Proteomes" id="UP000824890">
    <property type="component" value="Unassembled WGS sequence"/>
</dbReference>
<accession>A0ABQ8DD47</accession>
<dbReference type="PANTHER" id="PTHR32410">
    <property type="entry name" value="CYSTEINE/HISTIDINE-RICH C1 DOMAIN FAMILY PROTEIN"/>
    <property type="match status" value="1"/>
</dbReference>
<dbReference type="EMBL" id="JAGKQM010000005">
    <property type="protein sequence ID" value="KAH0927320.1"/>
    <property type="molecule type" value="Genomic_DNA"/>
</dbReference>
<name>A0ABQ8DD47_BRANA</name>
<feature type="domain" description="Zinc finger PHD-type" evidence="6">
    <location>
        <begin position="27"/>
        <end position="90"/>
    </location>
</feature>
<dbReference type="InterPro" id="IPR054483">
    <property type="entry name" value="DC1-like_CT"/>
</dbReference>
<evidence type="ECO:0000256" key="3">
    <source>
        <dbReference type="ARBA" id="ARBA00022771"/>
    </source>
</evidence>
<feature type="domain" description="Zinc finger PHD-type" evidence="6">
    <location>
        <begin position="676"/>
        <end position="740"/>
    </location>
</feature>
<feature type="region of interest" description="Disordered" evidence="5">
    <location>
        <begin position="212"/>
        <end position="235"/>
    </location>
</feature>
<evidence type="ECO:0000259" key="6">
    <source>
        <dbReference type="SMART" id="SM00249"/>
    </source>
</evidence>
<evidence type="ECO:0000256" key="5">
    <source>
        <dbReference type="SAM" id="MobiDB-lite"/>
    </source>
</evidence>
<comment type="caution">
    <text evidence="7">The sequence shown here is derived from an EMBL/GenBank/DDBJ whole genome shotgun (WGS) entry which is preliminary data.</text>
</comment>
<dbReference type="SUPFAM" id="SSF57889">
    <property type="entry name" value="Cysteine-rich domain"/>
    <property type="match status" value="8"/>
</dbReference>
<evidence type="ECO:0000256" key="1">
    <source>
        <dbReference type="ARBA" id="ARBA00022723"/>
    </source>
</evidence>
<feature type="domain" description="Zinc finger PHD-type" evidence="6">
    <location>
        <begin position="505"/>
        <end position="574"/>
    </location>
</feature>
<feature type="domain" description="Zinc finger PHD-type" evidence="6">
    <location>
        <begin position="1034"/>
        <end position="1104"/>
    </location>
</feature>
<evidence type="ECO:0000313" key="7">
    <source>
        <dbReference type="EMBL" id="KAH0927320.1"/>
    </source>
</evidence>
<feature type="domain" description="Zinc finger PHD-type" evidence="6">
    <location>
        <begin position="353"/>
        <end position="413"/>
    </location>
</feature>
<dbReference type="InterPro" id="IPR001965">
    <property type="entry name" value="Znf_PHD"/>
</dbReference>
<organism evidence="7 8">
    <name type="scientific">Brassica napus</name>
    <name type="common">Rape</name>
    <dbReference type="NCBI Taxonomy" id="3708"/>
    <lineage>
        <taxon>Eukaryota</taxon>
        <taxon>Viridiplantae</taxon>
        <taxon>Streptophyta</taxon>
        <taxon>Embryophyta</taxon>
        <taxon>Tracheophyta</taxon>
        <taxon>Spermatophyta</taxon>
        <taxon>Magnoliopsida</taxon>
        <taxon>eudicotyledons</taxon>
        <taxon>Gunneridae</taxon>
        <taxon>Pentapetalae</taxon>
        <taxon>rosids</taxon>
        <taxon>malvids</taxon>
        <taxon>Brassicales</taxon>
        <taxon>Brassicaceae</taxon>
        <taxon>Brassiceae</taxon>
        <taxon>Brassica</taxon>
    </lineage>
</organism>
<proteinExistence type="predicted"/>
<dbReference type="InterPro" id="IPR046349">
    <property type="entry name" value="C1-like_sf"/>
</dbReference>
<sequence length="1133" mass="130406">MENRMTTFHPKHFLESDLHPDFAGAKKCVICEKWISTRPNHLYCRPCNLCFHKECSTSLMENLTIDRPATHEHTLTFIRQKNSFNCVACGMVVANKEMNFYGMYEINMYGCLPCNFFIHRDCMFLPKVIKLTRHSHRLFHTYQVPDHNTKCRICYDPFVCGSGGYICSDKTCDYKLHSQCATRNEIWDGKDVEREPEEISNSEDVTMKFSSLEEATSEDGTPVSPPFTNPRGGHDEHQRRIYYKSNCFRCRLCDFGFHKECQTTLMESNLTIDRPKTHEHMLTFIRKMNSFNCDACGLVDNDVEGEPEETSNSDQDVTSLKEVDGKTFRHFSHHHDLMRLCVNGEKEEGEERVCQACILPVDFDCFLGCKECDFALHDTCASLPRKMEHTFHRHTITLEVDIEEGFFRCSKCERESCGFMYRCCQEECDFKMDAKCASLSDPLYSRTHEHPLSLADYGASCYKCSFYLGPNRVSLPVLVKCNYDTHPLTICLFESIKSWVWPPFHCEICEIRIKPKYPDYEDIYGCFDCNTVVHVECAIGKYPFLKPGHTIKLNGFEIEIASNSLSRPICHACHSTCQDKLVFKNKSSCTGTPNWCRLMYRVRRGTGTSRVCLGNVPNMCEVNPGRQDSMGTGLVRERDVPETNKQTPMENLSTTFHPKHVLEEYGPVHPNDGAKICIICETCISSRPNYFYCRVCDFFFHKECHTTLMESNLTIDRPRTHEHKLTFIRKTNSFNCDACGEVRSKKMNMYACLPCNFFIHRNCIYLPKVIKLTCHSHRLFHTYHVPDCNTVCSLCFASFVSGCGGYMCINKTCDYKLHSYCATHELIWDGRDVEGEPEETSNSEDVTSLKDVDGNTFRHFSHHHDLLRFCVDGEDEGDERICQACILPIDFDSFLGCKECGFALHETCASLPRKMEYQFHRHPLALEVDIEEGFFSCSKCKRESCGFMYRCCQEECEFKMDAKCASLADPLDNGIHEHPLTLTNYGANCNKCRFYLGSKQVSQPVLVKCNYDIHPLTLCFFESTYLWSHACPLRCEICEIRIKHKYRDYQDIYGCFDCNTVVHVECAIGKYSFLKPGHTIKLNGFEIQIASNNSLSRPICHACHSTCQDKLVFKNKKNVTISFCSINCITTSS</sequence>
<evidence type="ECO:0000256" key="2">
    <source>
        <dbReference type="ARBA" id="ARBA00022737"/>
    </source>
</evidence>
<dbReference type="Pfam" id="PF22926">
    <property type="entry name" value="C1-like_CT"/>
    <property type="match status" value="2"/>
</dbReference>
<dbReference type="SMART" id="SM00249">
    <property type="entry name" value="PHD"/>
    <property type="match status" value="6"/>
</dbReference>
<keyword evidence="2" id="KW-0677">Repeat</keyword>
<dbReference type="PANTHER" id="PTHR32410:SF186">
    <property type="entry name" value="DC1 DOMAIN-CONTAINING PROTEIN"/>
    <property type="match status" value="1"/>
</dbReference>
<gene>
    <name evidence="7" type="ORF">HID58_019576</name>
</gene>
<dbReference type="InterPro" id="IPR004146">
    <property type="entry name" value="DC1"/>
</dbReference>
<reference evidence="7 8" key="1">
    <citation type="submission" date="2021-05" db="EMBL/GenBank/DDBJ databases">
        <title>Genome Assembly of Synthetic Allotetraploid Brassica napus Reveals Homoeologous Exchanges between Subgenomes.</title>
        <authorList>
            <person name="Davis J.T."/>
        </authorList>
    </citation>
    <scope>NUCLEOTIDE SEQUENCE [LARGE SCALE GENOMIC DNA]</scope>
    <source>
        <strain evidence="8">cv. Da-Ae</strain>
        <tissue evidence="7">Seedling</tissue>
    </source>
</reference>